<dbReference type="PANTHER" id="PTHR43861">
    <property type="entry name" value="TRANS-ACONITATE 2-METHYLTRANSFERASE-RELATED"/>
    <property type="match status" value="1"/>
</dbReference>
<protein>
    <submittedName>
        <fullName evidence="2">Class I SAM-dependent methyltransferase</fullName>
    </submittedName>
</protein>
<keyword evidence="2" id="KW-0808">Transferase</keyword>
<keyword evidence="2" id="KW-0489">Methyltransferase</keyword>
<evidence type="ECO:0000259" key="1">
    <source>
        <dbReference type="Pfam" id="PF08241"/>
    </source>
</evidence>
<evidence type="ECO:0000313" key="2">
    <source>
        <dbReference type="EMBL" id="MDY0394378.1"/>
    </source>
</evidence>
<name>A0ABU5C6B9_9BACI</name>
<proteinExistence type="predicted"/>
<dbReference type="InterPro" id="IPR013216">
    <property type="entry name" value="Methyltransf_11"/>
</dbReference>
<dbReference type="SUPFAM" id="SSF53335">
    <property type="entry name" value="S-adenosyl-L-methionine-dependent methyltransferases"/>
    <property type="match status" value="1"/>
</dbReference>
<dbReference type="GO" id="GO:0032259">
    <property type="term" value="P:methylation"/>
    <property type="evidence" value="ECO:0007669"/>
    <property type="project" value="UniProtKB-KW"/>
</dbReference>
<accession>A0ABU5C6B9</accession>
<dbReference type="Proteomes" id="UP001281447">
    <property type="component" value="Unassembled WGS sequence"/>
</dbReference>
<feature type="domain" description="Methyltransferase type 11" evidence="1">
    <location>
        <begin position="40"/>
        <end position="135"/>
    </location>
</feature>
<dbReference type="Pfam" id="PF08241">
    <property type="entry name" value="Methyltransf_11"/>
    <property type="match status" value="1"/>
</dbReference>
<comment type="caution">
    <text evidence="2">The sequence shown here is derived from an EMBL/GenBank/DDBJ whole genome shotgun (WGS) entry which is preliminary data.</text>
</comment>
<dbReference type="GO" id="GO:0008168">
    <property type="term" value="F:methyltransferase activity"/>
    <property type="evidence" value="ECO:0007669"/>
    <property type="project" value="UniProtKB-KW"/>
</dbReference>
<dbReference type="PANTHER" id="PTHR43861:SF1">
    <property type="entry name" value="TRANS-ACONITATE 2-METHYLTRANSFERASE"/>
    <property type="match status" value="1"/>
</dbReference>
<dbReference type="CDD" id="cd02440">
    <property type="entry name" value="AdoMet_MTases"/>
    <property type="match status" value="1"/>
</dbReference>
<dbReference type="EMBL" id="JAWDIP010000003">
    <property type="protein sequence ID" value="MDY0394378.1"/>
    <property type="molecule type" value="Genomic_DNA"/>
</dbReference>
<keyword evidence="3" id="KW-1185">Reference proteome</keyword>
<evidence type="ECO:0000313" key="3">
    <source>
        <dbReference type="Proteomes" id="UP001281447"/>
    </source>
</evidence>
<dbReference type="Gene3D" id="3.40.50.150">
    <property type="entry name" value="Vaccinia Virus protein VP39"/>
    <property type="match status" value="1"/>
</dbReference>
<dbReference type="InterPro" id="IPR029063">
    <property type="entry name" value="SAM-dependent_MTases_sf"/>
</dbReference>
<dbReference type="RefSeq" id="WP_390354811.1">
    <property type="nucleotide sequence ID" value="NZ_JBHUIZ010000006.1"/>
</dbReference>
<gene>
    <name evidence="2" type="ORF">RWE15_07830</name>
</gene>
<sequence>MGIDFHDPKNSRTYTMRIADKTWMEAIKDLIPVQHIKSAVDIGCGGGIYTKALADMGAGSVTGVDFSHAILEGTREHYKDVKNMTFKYGDAFDTALDSDSYHLVLERALIHHVEDLLSCFQEVYRLLKNGGYYILQDRTPEDCLLEGDNTHIRGYCFELFPRLMEREVSRRHKSQFVIRMLKEAGFNQIEEVKLWEIRKVHTDKQKLQQDLSERTGRSILHELNEEELDMLLAYIDRKLPANEKIYEKDRWTIWKAEKS</sequence>
<organism evidence="2 3">
    <name type="scientific">Tigheibacillus halophilus</name>
    <dbReference type="NCBI Taxonomy" id="361280"/>
    <lineage>
        <taxon>Bacteria</taxon>
        <taxon>Bacillati</taxon>
        <taxon>Bacillota</taxon>
        <taxon>Bacilli</taxon>
        <taxon>Bacillales</taxon>
        <taxon>Bacillaceae</taxon>
        <taxon>Tigheibacillus</taxon>
    </lineage>
</organism>
<reference evidence="2 3" key="1">
    <citation type="submission" date="2023-10" db="EMBL/GenBank/DDBJ databases">
        <title>Virgibacillus halophilus 5B73C genome.</title>
        <authorList>
            <person name="Miliotis G."/>
            <person name="Sengupta P."/>
            <person name="Hameed A."/>
            <person name="Chuvochina M."/>
            <person name="Mcdonagh F."/>
            <person name="Simpson A.C."/>
            <person name="Singh N.K."/>
            <person name="Rekha P.D."/>
            <person name="Raman K."/>
            <person name="Hugenholtz P."/>
            <person name="Venkateswaran K."/>
        </authorList>
    </citation>
    <scope>NUCLEOTIDE SEQUENCE [LARGE SCALE GENOMIC DNA]</scope>
    <source>
        <strain evidence="2 3">5B73C</strain>
    </source>
</reference>